<dbReference type="OrthoDB" id="9797527at2"/>
<evidence type="ECO:0000256" key="1">
    <source>
        <dbReference type="ARBA" id="ARBA00006217"/>
    </source>
</evidence>
<evidence type="ECO:0000256" key="7">
    <source>
        <dbReference type="ARBA" id="ARBA00048348"/>
    </source>
</evidence>
<dbReference type="GO" id="GO:0005737">
    <property type="term" value="C:cytoplasm"/>
    <property type="evidence" value="ECO:0007669"/>
    <property type="project" value="TreeGrafter"/>
</dbReference>
<dbReference type="GO" id="GO:0071244">
    <property type="term" value="P:cellular response to carbon dioxide"/>
    <property type="evidence" value="ECO:0007669"/>
    <property type="project" value="TreeGrafter"/>
</dbReference>
<dbReference type="Pfam" id="PF00484">
    <property type="entry name" value="Pro_CA"/>
    <property type="match status" value="1"/>
</dbReference>
<evidence type="ECO:0000313" key="10">
    <source>
        <dbReference type="EMBL" id="KYG75983.1"/>
    </source>
</evidence>
<dbReference type="PANTHER" id="PTHR11002:SF51">
    <property type="entry name" value="CARBONIC ANHYDRASE"/>
    <property type="match status" value="1"/>
</dbReference>
<dbReference type="AlphaFoldDB" id="A0A150XB88"/>
<comment type="similarity">
    <text evidence="1">Belongs to the beta-class carbonic anhydrase family.</text>
</comment>
<evidence type="ECO:0000256" key="5">
    <source>
        <dbReference type="ARBA" id="ARBA00023239"/>
    </source>
</evidence>
<comment type="cofactor">
    <cofactor evidence="9">
        <name>Zn(2+)</name>
        <dbReference type="ChEBI" id="CHEBI:29105"/>
    </cofactor>
    <text evidence="9">Binds 1 zinc ion per subunit.</text>
</comment>
<gene>
    <name evidence="10" type="ORF">AWW68_09145</name>
</gene>
<dbReference type="SMART" id="SM00947">
    <property type="entry name" value="Pro_CA"/>
    <property type="match status" value="1"/>
</dbReference>
<evidence type="ECO:0000256" key="9">
    <source>
        <dbReference type="PIRSR" id="PIRSR601765-1"/>
    </source>
</evidence>
<proteinExistence type="inferred from homology"/>
<keyword evidence="5" id="KW-0456">Lyase</keyword>
<dbReference type="EMBL" id="LRPC01000012">
    <property type="protein sequence ID" value="KYG75983.1"/>
    <property type="molecule type" value="Genomic_DNA"/>
</dbReference>
<dbReference type="EC" id="4.2.1.1" evidence="2"/>
<dbReference type="InterPro" id="IPR036874">
    <property type="entry name" value="Carbonic_anhydrase_sf"/>
</dbReference>
<dbReference type="GO" id="GO:0008270">
    <property type="term" value="F:zinc ion binding"/>
    <property type="evidence" value="ECO:0007669"/>
    <property type="project" value="InterPro"/>
</dbReference>
<dbReference type="STRING" id="333140.AWW68_09145"/>
<feature type="binding site" evidence="9">
    <location>
        <position position="101"/>
    </location>
    <ligand>
        <name>Zn(2+)</name>
        <dbReference type="ChEBI" id="CHEBI:29105"/>
    </ligand>
</feature>
<feature type="binding site" evidence="9">
    <location>
        <position position="44"/>
    </location>
    <ligand>
        <name>Zn(2+)</name>
        <dbReference type="ChEBI" id="CHEBI:29105"/>
    </ligand>
</feature>
<accession>A0A150XB88</accession>
<name>A0A150XB88_9BACT</name>
<dbReference type="Gene3D" id="3.40.1050.10">
    <property type="entry name" value="Carbonic anhydrase"/>
    <property type="match status" value="1"/>
</dbReference>
<evidence type="ECO:0000256" key="2">
    <source>
        <dbReference type="ARBA" id="ARBA00012925"/>
    </source>
</evidence>
<dbReference type="GO" id="GO:0004089">
    <property type="term" value="F:carbonate dehydratase activity"/>
    <property type="evidence" value="ECO:0007669"/>
    <property type="project" value="UniProtKB-EC"/>
</dbReference>
<evidence type="ECO:0000313" key="11">
    <source>
        <dbReference type="Proteomes" id="UP000075606"/>
    </source>
</evidence>
<dbReference type="InterPro" id="IPR001765">
    <property type="entry name" value="Carbonic_anhydrase"/>
</dbReference>
<dbReference type="RefSeq" id="WP_068220242.1">
    <property type="nucleotide sequence ID" value="NZ_LRPC01000012.1"/>
</dbReference>
<reference evidence="10 11" key="1">
    <citation type="submission" date="2016-01" db="EMBL/GenBank/DDBJ databases">
        <title>Genome sequencing of Roseivirga spongicola UST030701-084.</title>
        <authorList>
            <person name="Selvaratnam C."/>
            <person name="Thevarajoo S."/>
            <person name="Goh K.M."/>
            <person name="Ee R."/>
            <person name="Chan K.-G."/>
            <person name="Chong C.S."/>
        </authorList>
    </citation>
    <scope>NUCLEOTIDE SEQUENCE [LARGE SCALE GENOMIC DNA]</scope>
    <source>
        <strain evidence="10 11">UST030701-084</strain>
    </source>
</reference>
<keyword evidence="11" id="KW-1185">Reference proteome</keyword>
<dbReference type="GO" id="GO:0034599">
    <property type="term" value="P:cellular response to oxidative stress"/>
    <property type="evidence" value="ECO:0007669"/>
    <property type="project" value="TreeGrafter"/>
</dbReference>
<dbReference type="FunFam" id="3.40.1050.10:FF:000001">
    <property type="entry name" value="Carbonic anhydrase"/>
    <property type="match status" value="1"/>
</dbReference>
<keyword evidence="4 9" id="KW-0862">Zinc</keyword>
<dbReference type="PANTHER" id="PTHR11002">
    <property type="entry name" value="CARBONIC ANHYDRASE"/>
    <property type="match status" value="1"/>
</dbReference>
<keyword evidence="3 9" id="KW-0479">Metal-binding</keyword>
<evidence type="ECO:0000256" key="3">
    <source>
        <dbReference type="ARBA" id="ARBA00022723"/>
    </source>
</evidence>
<comment type="catalytic activity">
    <reaction evidence="7">
        <text>hydrogencarbonate + H(+) = CO2 + H2O</text>
        <dbReference type="Rhea" id="RHEA:10748"/>
        <dbReference type="ChEBI" id="CHEBI:15377"/>
        <dbReference type="ChEBI" id="CHEBI:15378"/>
        <dbReference type="ChEBI" id="CHEBI:16526"/>
        <dbReference type="ChEBI" id="CHEBI:17544"/>
        <dbReference type="EC" id="4.2.1.1"/>
    </reaction>
</comment>
<feature type="binding site" evidence="9">
    <location>
        <position position="98"/>
    </location>
    <ligand>
        <name>Zn(2+)</name>
        <dbReference type="ChEBI" id="CHEBI:29105"/>
    </ligand>
</feature>
<feature type="binding site" evidence="9">
    <location>
        <position position="42"/>
    </location>
    <ligand>
        <name>Zn(2+)</name>
        <dbReference type="ChEBI" id="CHEBI:29105"/>
    </ligand>
</feature>
<dbReference type="Proteomes" id="UP000075606">
    <property type="component" value="Unassembled WGS sequence"/>
</dbReference>
<sequence length="209" mass="23503">MTALDKLKQGNEEWVAEIKKSDPEFFDRLAEGQAPEVLWIGCSDSRVPVNQVTGAMPGSIFVQRNIANMVVNTDTNLLSVVFYAVKALKVKHIVICGHYGCGGVKAAMGNDSIGMIDSWLVNIKNVYQKHEKELEAISDENKRFDTFVELNVKEQVQNMAKIAFIQEEWAAGNTPSIHGWVFSLKEGKVVDLNYSIDSKDQLEEIYRYN</sequence>
<organism evidence="10 11">
    <name type="scientific">Roseivirga spongicola</name>
    <dbReference type="NCBI Taxonomy" id="333140"/>
    <lineage>
        <taxon>Bacteria</taxon>
        <taxon>Pseudomonadati</taxon>
        <taxon>Bacteroidota</taxon>
        <taxon>Cytophagia</taxon>
        <taxon>Cytophagales</taxon>
        <taxon>Roseivirgaceae</taxon>
        <taxon>Roseivirga</taxon>
    </lineage>
</organism>
<evidence type="ECO:0000256" key="8">
    <source>
        <dbReference type="ARBA" id="ARBA00082533"/>
    </source>
</evidence>
<evidence type="ECO:0000256" key="4">
    <source>
        <dbReference type="ARBA" id="ARBA00022833"/>
    </source>
</evidence>
<comment type="caution">
    <text evidence="10">The sequence shown here is derived from an EMBL/GenBank/DDBJ whole genome shotgun (WGS) entry which is preliminary data.</text>
</comment>
<evidence type="ECO:0000256" key="6">
    <source>
        <dbReference type="ARBA" id="ARBA00039351"/>
    </source>
</evidence>
<protein>
    <recommendedName>
        <fullName evidence="6">Carbonic anhydrase 2</fullName>
        <ecNumber evidence="2">4.2.1.1</ecNumber>
    </recommendedName>
    <alternativeName>
        <fullName evidence="8">Carbonate dehydratase 2</fullName>
    </alternativeName>
</protein>
<dbReference type="CDD" id="cd00883">
    <property type="entry name" value="beta_CA_cladeA"/>
    <property type="match status" value="1"/>
</dbReference>
<dbReference type="SUPFAM" id="SSF53056">
    <property type="entry name" value="beta-carbonic anhydrase, cab"/>
    <property type="match status" value="1"/>
</dbReference>